<name>A0ACC0B361_CATRO</name>
<protein>
    <submittedName>
        <fullName evidence="1">Uncharacterized protein</fullName>
    </submittedName>
</protein>
<keyword evidence="2" id="KW-1185">Reference proteome</keyword>
<organism evidence="1 2">
    <name type="scientific">Catharanthus roseus</name>
    <name type="common">Madagascar periwinkle</name>
    <name type="synonym">Vinca rosea</name>
    <dbReference type="NCBI Taxonomy" id="4058"/>
    <lineage>
        <taxon>Eukaryota</taxon>
        <taxon>Viridiplantae</taxon>
        <taxon>Streptophyta</taxon>
        <taxon>Embryophyta</taxon>
        <taxon>Tracheophyta</taxon>
        <taxon>Spermatophyta</taxon>
        <taxon>Magnoliopsida</taxon>
        <taxon>eudicotyledons</taxon>
        <taxon>Gunneridae</taxon>
        <taxon>Pentapetalae</taxon>
        <taxon>asterids</taxon>
        <taxon>lamiids</taxon>
        <taxon>Gentianales</taxon>
        <taxon>Apocynaceae</taxon>
        <taxon>Rauvolfioideae</taxon>
        <taxon>Vinceae</taxon>
        <taxon>Catharanthinae</taxon>
        <taxon>Catharanthus</taxon>
    </lineage>
</organism>
<comment type="caution">
    <text evidence="1">The sequence shown here is derived from an EMBL/GenBank/DDBJ whole genome shotgun (WGS) entry which is preliminary data.</text>
</comment>
<accession>A0ACC0B361</accession>
<dbReference type="EMBL" id="CM044704">
    <property type="protein sequence ID" value="KAI5667082.1"/>
    <property type="molecule type" value="Genomic_DNA"/>
</dbReference>
<reference evidence="2" key="1">
    <citation type="journal article" date="2023" name="Nat. Plants">
        <title>Single-cell RNA sequencing provides a high-resolution roadmap for understanding the multicellular compartmentation of specialized metabolism.</title>
        <authorList>
            <person name="Sun S."/>
            <person name="Shen X."/>
            <person name="Li Y."/>
            <person name="Li Y."/>
            <person name="Wang S."/>
            <person name="Li R."/>
            <person name="Zhang H."/>
            <person name="Shen G."/>
            <person name="Guo B."/>
            <person name="Wei J."/>
            <person name="Xu J."/>
            <person name="St-Pierre B."/>
            <person name="Chen S."/>
            <person name="Sun C."/>
        </authorList>
    </citation>
    <scope>NUCLEOTIDE SEQUENCE [LARGE SCALE GENOMIC DNA]</scope>
</reference>
<evidence type="ECO:0000313" key="1">
    <source>
        <dbReference type="EMBL" id="KAI5667082.1"/>
    </source>
</evidence>
<sequence>MYIYIYIYIYVCVYLSDYVNSNMLLADDVFIGFGHCNGVWGDGGMQVSVPCSSSMLAIVTVRCGHCSNLLSVNVGALLHHLPLQHHLQQKMQKQDESNKREEDGGGSSSKDQEYTCGSSSSARSCNKFTASFDFSADHLHNDQPPPRITPIRPPEKRQRVPSAYNRFIKEEIQRIKASNPEISHREAFSTAAKNWAHFPHIHFGLKLDQANKQPKLDHPVPPTPPPVPVSVREHAAGPQKSRPSFYEI</sequence>
<dbReference type="Proteomes" id="UP001060085">
    <property type="component" value="Linkage Group LG04"/>
</dbReference>
<gene>
    <name evidence="1" type="ORF">M9H77_16935</name>
</gene>
<proteinExistence type="predicted"/>
<evidence type="ECO:0000313" key="2">
    <source>
        <dbReference type="Proteomes" id="UP001060085"/>
    </source>
</evidence>